<dbReference type="GO" id="GO:0051604">
    <property type="term" value="P:protein maturation"/>
    <property type="evidence" value="ECO:0007669"/>
    <property type="project" value="InterPro"/>
</dbReference>
<dbReference type="EMBL" id="OCNH01000003">
    <property type="protein sequence ID" value="SOD93092.1"/>
    <property type="molecule type" value="Genomic_DNA"/>
</dbReference>
<feature type="binding site" evidence="4">
    <location>
        <position position="2"/>
    </location>
    <ligand>
        <name>Ni(2+)</name>
        <dbReference type="ChEBI" id="CHEBI:49786"/>
    </ligand>
</feature>
<dbReference type="OrthoDB" id="9800361at2"/>
<feature type="binding site" evidence="4">
    <location>
        <position position="76"/>
    </location>
    <ligand>
        <name>Zn(2+)</name>
        <dbReference type="ChEBI" id="CHEBI:29105"/>
    </ligand>
</feature>
<organism evidence="5 6">
    <name type="scientific">Spirosoma fluviale</name>
    <dbReference type="NCBI Taxonomy" id="1597977"/>
    <lineage>
        <taxon>Bacteria</taxon>
        <taxon>Pseudomonadati</taxon>
        <taxon>Bacteroidota</taxon>
        <taxon>Cytophagia</taxon>
        <taxon>Cytophagales</taxon>
        <taxon>Cytophagaceae</taxon>
        <taxon>Spirosoma</taxon>
    </lineage>
</organism>
<evidence type="ECO:0000256" key="2">
    <source>
        <dbReference type="ARBA" id="ARBA00022723"/>
    </source>
</evidence>
<dbReference type="AlphaFoldDB" id="A0A286GC59"/>
<keyword evidence="6" id="KW-1185">Reference proteome</keyword>
<evidence type="ECO:0000256" key="1">
    <source>
        <dbReference type="ARBA" id="ARBA00022596"/>
    </source>
</evidence>
<keyword evidence="3 4" id="KW-0862">Zinc</keyword>
<dbReference type="Proteomes" id="UP000219452">
    <property type="component" value="Unassembled WGS sequence"/>
</dbReference>
<dbReference type="RefSeq" id="WP_097128239.1">
    <property type="nucleotide sequence ID" value="NZ_OCNH01000003.1"/>
</dbReference>
<name>A0A286GC59_9BACT</name>
<dbReference type="Gene3D" id="3.30.2320.80">
    <property type="match status" value="1"/>
</dbReference>
<dbReference type="Pfam" id="PF01155">
    <property type="entry name" value="HypA"/>
    <property type="match status" value="1"/>
</dbReference>
<sequence>MHEISLVRNIFRTLEDEFPTDMGRIRGIYLKAGLLSNVQPILMQNAFAAVLEDEPRYQQTSLHVEVLPILIHCDVCDKTTEVQQYKFVCPCGRPSRNVVQGEELLISKVEFDD</sequence>
<evidence type="ECO:0000313" key="6">
    <source>
        <dbReference type="Proteomes" id="UP000219452"/>
    </source>
</evidence>
<evidence type="ECO:0000256" key="3">
    <source>
        <dbReference type="ARBA" id="ARBA00022833"/>
    </source>
</evidence>
<feature type="binding site" evidence="4">
    <location>
        <position position="73"/>
    </location>
    <ligand>
        <name>Zn(2+)</name>
        <dbReference type="ChEBI" id="CHEBI:29105"/>
    </ligand>
</feature>
<dbReference type="PIRSF" id="PIRSF004761">
    <property type="entry name" value="Hydrgn_mat_HypA"/>
    <property type="match status" value="1"/>
</dbReference>
<gene>
    <name evidence="4" type="primary">hypA</name>
    <name evidence="5" type="ORF">SAMN06269250_4351</name>
</gene>
<protein>
    <recommendedName>
        <fullName evidence="4">Hydrogenase maturation factor HypA</fullName>
    </recommendedName>
</protein>
<comment type="similarity">
    <text evidence="4">Belongs to the HypA/HybF family.</text>
</comment>
<dbReference type="InterPro" id="IPR000688">
    <property type="entry name" value="HypA/HybF"/>
</dbReference>
<proteinExistence type="inferred from homology"/>
<feature type="binding site" evidence="4">
    <location>
        <position position="91"/>
    </location>
    <ligand>
        <name>Zn(2+)</name>
        <dbReference type="ChEBI" id="CHEBI:29105"/>
    </ligand>
</feature>
<accession>A0A286GC59</accession>
<keyword evidence="2 4" id="KW-0479">Metal-binding</keyword>
<dbReference type="GO" id="GO:0008270">
    <property type="term" value="F:zinc ion binding"/>
    <property type="evidence" value="ECO:0007669"/>
    <property type="project" value="UniProtKB-UniRule"/>
</dbReference>
<dbReference type="PANTHER" id="PTHR34535:SF3">
    <property type="entry name" value="HYDROGENASE MATURATION FACTOR HYPA"/>
    <property type="match status" value="1"/>
</dbReference>
<dbReference type="PANTHER" id="PTHR34535">
    <property type="entry name" value="HYDROGENASE MATURATION FACTOR HYPA"/>
    <property type="match status" value="1"/>
</dbReference>
<evidence type="ECO:0000313" key="5">
    <source>
        <dbReference type="EMBL" id="SOD93092.1"/>
    </source>
</evidence>
<keyword evidence="1 4" id="KW-0533">Nickel</keyword>
<dbReference type="GO" id="GO:0016151">
    <property type="term" value="F:nickel cation binding"/>
    <property type="evidence" value="ECO:0007669"/>
    <property type="project" value="UniProtKB-UniRule"/>
</dbReference>
<dbReference type="HAMAP" id="MF_00213">
    <property type="entry name" value="HypA_HybF"/>
    <property type="match status" value="1"/>
</dbReference>
<comment type="function">
    <text evidence="4">Involved in the maturation of [NiFe] hydrogenases. Required for nickel insertion into the metal center of the hydrogenase.</text>
</comment>
<evidence type="ECO:0000256" key="4">
    <source>
        <dbReference type="HAMAP-Rule" id="MF_00213"/>
    </source>
</evidence>
<reference evidence="6" key="1">
    <citation type="submission" date="2017-09" db="EMBL/GenBank/DDBJ databases">
        <authorList>
            <person name="Varghese N."/>
            <person name="Submissions S."/>
        </authorList>
    </citation>
    <scope>NUCLEOTIDE SEQUENCE [LARGE SCALE GENOMIC DNA]</scope>
    <source>
        <strain evidence="6">DSM 29961</strain>
    </source>
</reference>
<feature type="binding site" evidence="4">
    <location>
        <position position="89"/>
    </location>
    <ligand>
        <name>Zn(2+)</name>
        <dbReference type="ChEBI" id="CHEBI:29105"/>
    </ligand>
</feature>